<feature type="transmembrane region" description="Helical" evidence="10">
    <location>
        <begin position="278"/>
        <end position="299"/>
    </location>
</feature>
<organism evidence="13 14">
    <name type="scientific">Echinococcus granulosus</name>
    <name type="common">Hydatid tapeworm</name>
    <dbReference type="NCBI Taxonomy" id="6210"/>
    <lineage>
        <taxon>Eukaryota</taxon>
        <taxon>Metazoa</taxon>
        <taxon>Spiralia</taxon>
        <taxon>Lophotrochozoa</taxon>
        <taxon>Platyhelminthes</taxon>
        <taxon>Cestoda</taxon>
        <taxon>Eucestoda</taxon>
        <taxon>Cyclophyllidea</taxon>
        <taxon>Taeniidae</taxon>
        <taxon>Echinococcus</taxon>
        <taxon>Echinococcus granulosus group</taxon>
    </lineage>
</organism>
<evidence type="ECO:0000256" key="3">
    <source>
        <dbReference type="ARBA" id="ARBA00022692"/>
    </source>
</evidence>
<keyword evidence="6" id="KW-0862">Zinc</keyword>
<dbReference type="CTD" id="36339902"/>
<keyword evidence="5 9" id="KW-0863">Zinc-finger</keyword>
<evidence type="ECO:0000256" key="10">
    <source>
        <dbReference type="SAM" id="Phobius"/>
    </source>
</evidence>
<dbReference type="GO" id="GO:0016020">
    <property type="term" value="C:membrane"/>
    <property type="evidence" value="ECO:0007669"/>
    <property type="project" value="UniProtKB-SubCell"/>
</dbReference>
<dbReference type="InterPro" id="IPR001841">
    <property type="entry name" value="Znf_RING"/>
</dbReference>
<protein>
    <submittedName>
        <fullName evidence="12">Zinc finger protein 1</fullName>
    </submittedName>
    <submittedName>
        <fullName evidence="13">Zinc finger protein-like protein</fullName>
    </submittedName>
</protein>
<dbReference type="InterPro" id="IPR013083">
    <property type="entry name" value="Znf_RING/FYVE/PHD"/>
</dbReference>
<dbReference type="CDD" id="cd16487">
    <property type="entry name" value="mRING-H2-C3DHC3_ZFPL1"/>
    <property type="match status" value="1"/>
</dbReference>
<keyword evidence="14" id="KW-1185">Reference proteome</keyword>
<dbReference type="OMA" id="CSMCIIP"/>
<evidence type="ECO:0000313" key="14">
    <source>
        <dbReference type="Proteomes" id="UP000019149"/>
    </source>
</evidence>
<dbReference type="KEGG" id="egl:EGR_04187"/>
<evidence type="ECO:0000256" key="6">
    <source>
        <dbReference type="ARBA" id="ARBA00022833"/>
    </source>
</evidence>
<reference evidence="16" key="4">
    <citation type="submission" date="2020-10" db="UniProtKB">
        <authorList>
            <consortium name="WormBaseParasite"/>
        </authorList>
    </citation>
    <scope>IDENTIFICATION</scope>
</reference>
<evidence type="ECO:0000256" key="1">
    <source>
        <dbReference type="ARBA" id="ARBA00004167"/>
    </source>
</evidence>
<dbReference type="GeneID" id="36339902"/>
<keyword evidence="8 10" id="KW-0472">Membrane</keyword>
<gene>
    <name evidence="13 16" type="ORF">EGR_04187</name>
    <name evidence="12" type="ORF">EgrG_000127900</name>
</gene>
<evidence type="ECO:0000256" key="2">
    <source>
        <dbReference type="ARBA" id="ARBA00005561"/>
    </source>
</evidence>
<accession>U6JH03</accession>
<reference evidence="12 15" key="2">
    <citation type="journal article" date="2013" name="Nature">
        <title>The genomes of four tapeworm species reveal adaptations to parasitism.</title>
        <authorList>
            <person name="Tsai I.J."/>
            <person name="Zarowiecki M."/>
            <person name="Holroyd N."/>
            <person name="Garciarrubio A."/>
            <person name="Sanchez-Flores A."/>
            <person name="Brooks K.L."/>
            <person name="Tracey A."/>
            <person name="Bobes R.J."/>
            <person name="Fragoso G."/>
            <person name="Sciutto E."/>
            <person name="Aslett M."/>
            <person name="Beasley H."/>
            <person name="Bennett H.M."/>
            <person name="Cai J."/>
            <person name="Camicia F."/>
            <person name="Clark R."/>
            <person name="Cucher M."/>
            <person name="De Silva N."/>
            <person name="Day T.A."/>
            <person name="Deplazes P."/>
            <person name="Estrada K."/>
            <person name="Fernandez C."/>
            <person name="Holland P.W."/>
            <person name="Hou J."/>
            <person name="Hu S."/>
            <person name="Huckvale T."/>
            <person name="Hung S.S."/>
            <person name="Kamenetzky L."/>
            <person name="Keane J.A."/>
            <person name="Kiss F."/>
            <person name="Koziol U."/>
            <person name="Lambert O."/>
            <person name="Liu K."/>
            <person name="Luo X."/>
            <person name="Luo Y."/>
            <person name="Macchiaroli N."/>
            <person name="Nichol S."/>
            <person name="Paps J."/>
            <person name="Parkinson J."/>
            <person name="Pouchkina-Stantcheva N."/>
            <person name="Riddiford N."/>
            <person name="Rosenzvit M."/>
            <person name="Salinas G."/>
            <person name="Wasmuth J.D."/>
            <person name="Zamanian M."/>
            <person name="Zheng Y."/>
            <person name="Cai X."/>
            <person name="Soberon X."/>
            <person name="Olson P.D."/>
            <person name="Laclette J.P."/>
            <person name="Brehm K."/>
            <person name="Berriman M."/>
            <person name="Garciarrubio A."/>
            <person name="Bobes R.J."/>
            <person name="Fragoso G."/>
            <person name="Sanchez-Flores A."/>
            <person name="Estrada K."/>
            <person name="Cevallos M.A."/>
            <person name="Morett E."/>
            <person name="Gonzalez V."/>
            <person name="Portillo T."/>
            <person name="Ochoa-Leyva A."/>
            <person name="Jose M.V."/>
            <person name="Sciutto E."/>
            <person name="Landa A."/>
            <person name="Jimenez L."/>
            <person name="Valdes V."/>
            <person name="Carrero J.C."/>
            <person name="Larralde C."/>
            <person name="Morales-Montor J."/>
            <person name="Limon-Lason J."/>
            <person name="Soberon X."/>
            <person name="Laclette J.P."/>
        </authorList>
    </citation>
    <scope>NUCLEOTIDE SEQUENCE [LARGE SCALE GENOMIC DNA]</scope>
</reference>
<dbReference type="RefSeq" id="XP_024352137.1">
    <property type="nucleotide sequence ID" value="XM_024493436.1"/>
</dbReference>
<dbReference type="InterPro" id="IPR058730">
    <property type="entry name" value="U-box_ZFPL1-like"/>
</dbReference>
<dbReference type="PANTHER" id="PTHR12981">
    <property type="entry name" value="ZINC FINGER PROTEIN-LIKE 1"/>
    <property type="match status" value="1"/>
</dbReference>
<dbReference type="EMBL" id="LK028584">
    <property type="protein sequence ID" value="CDS21777.1"/>
    <property type="molecule type" value="Genomic_DNA"/>
</dbReference>
<dbReference type="InterPro" id="IPR058731">
    <property type="entry name" value="Znf-B_box_ZFPL1-like"/>
</dbReference>
<proteinExistence type="inferred from homology"/>
<dbReference type="PANTHER" id="PTHR12981:SF0">
    <property type="entry name" value="ZINC FINGER PROTEIN-LIKE 1"/>
    <property type="match status" value="1"/>
</dbReference>
<dbReference type="Pfam" id="PF25998">
    <property type="entry name" value="U-box_ZFPL1"/>
    <property type="match status" value="1"/>
</dbReference>
<dbReference type="Pfam" id="PF25993">
    <property type="entry name" value="zf-B_box_ZFPL1"/>
    <property type="match status" value="1"/>
</dbReference>
<comment type="subcellular location">
    <subcellularLocation>
        <location evidence="1">Membrane</location>
        <topology evidence="1">Single-pass membrane protein</topology>
    </subcellularLocation>
</comment>
<evidence type="ECO:0000313" key="15">
    <source>
        <dbReference type="Proteomes" id="UP000492820"/>
    </source>
</evidence>
<dbReference type="GO" id="GO:0008270">
    <property type="term" value="F:zinc ion binding"/>
    <property type="evidence" value="ECO:0007669"/>
    <property type="project" value="UniProtKB-KW"/>
</dbReference>
<comment type="similarity">
    <text evidence="2">Belongs to the ZFPL1 family.</text>
</comment>
<evidence type="ECO:0000259" key="11">
    <source>
        <dbReference type="PROSITE" id="PS50089"/>
    </source>
</evidence>
<reference evidence="12" key="3">
    <citation type="submission" date="2014-06" db="EMBL/GenBank/DDBJ databases">
        <authorList>
            <person name="Aslett M."/>
        </authorList>
    </citation>
    <scope>NUCLEOTIDE SEQUENCE</scope>
</reference>
<evidence type="ECO:0000256" key="8">
    <source>
        <dbReference type="ARBA" id="ARBA00023136"/>
    </source>
</evidence>
<reference evidence="13 14" key="1">
    <citation type="journal article" date="2013" name="Nat. Genet.">
        <title>The genome of the hydatid tapeworm Echinococcus granulosus.</title>
        <authorList>
            <person name="Zheng H."/>
            <person name="Zhang W."/>
            <person name="Zhang L."/>
            <person name="Zhang Z."/>
            <person name="Li J."/>
            <person name="Lu G."/>
            <person name="Zhu Y."/>
            <person name="Wang Y."/>
            <person name="Huang Y."/>
            <person name="Liu J."/>
            <person name="Kang H."/>
            <person name="Chen J."/>
            <person name="Wang L."/>
            <person name="Chen A."/>
            <person name="Yu S."/>
            <person name="Gao Z."/>
            <person name="Jin L."/>
            <person name="Gu W."/>
            <person name="Wang Z."/>
            <person name="Zhao L."/>
            <person name="Shi B."/>
            <person name="Wen H."/>
            <person name="Lin R."/>
            <person name="Jones M.K."/>
            <person name="Brejova B."/>
            <person name="Vinar T."/>
            <person name="Zhao G."/>
            <person name="McManus D.P."/>
            <person name="Chen Z."/>
            <person name="Zhou Y."/>
            <person name="Wang S."/>
        </authorList>
    </citation>
    <scope>NUCLEOTIDE SEQUENCE [LARGE SCALE GENOMIC DNA]</scope>
</reference>
<evidence type="ECO:0000256" key="4">
    <source>
        <dbReference type="ARBA" id="ARBA00022723"/>
    </source>
</evidence>
<evidence type="ECO:0000313" key="13">
    <source>
        <dbReference type="EMBL" id="EUB60941.1"/>
    </source>
</evidence>
<keyword evidence="4" id="KW-0479">Metal-binding</keyword>
<keyword evidence="7 10" id="KW-1133">Transmembrane helix</keyword>
<name>U6JH03_ECHGR</name>
<dbReference type="SUPFAM" id="SSF57850">
    <property type="entry name" value="RING/U-box"/>
    <property type="match status" value="1"/>
</dbReference>
<dbReference type="PROSITE" id="PS50089">
    <property type="entry name" value="ZF_RING_2"/>
    <property type="match status" value="1"/>
</dbReference>
<dbReference type="OrthoDB" id="1916590at2759"/>
<dbReference type="Proteomes" id="UP000019149">
    <property type="component" value="Unassembled WGS sequence"/>
</dbReference>
<evidence type="ECO:0000256" key="7">
    <source>
        <dbReference type="ARBA" id="ARBA00022989"/>
    </source>
</evidence>
<evidence type="ECO:0000313" key="16">
    <source>
        <dbReference type="WBParaSite" id="EgrG_000127900"/>
    </source>
</evidence>
<evidence type="ECO:0000256" key="9">
    <source>
        <dbReference type="PROSITE-ProRule" id="PRU00175"/>
    </source>
</evidence>
<sequence>MGLCKCKRKKVTNLFCFEHRVNVCEFCLIASHPKCVVKSYLNWLKDGDYSSQCSLCSKELDNGEECIRLLCLDIFHWRCLDNYASQLPATTAPAGYECPSCSMCIIPLTNQGGPVAEALRQKILSAKWAKPNRQGKASFPKSKAAVQPRSNETLAAFDDSKLLDTSVDTYASQFLRDQEMVTPPTMPSPKSAETVVPIECPTVDTSSKSRFEYKGNCLDDPKQPLQKFANPRNLVIDDEDADKYRRRPVPPFNSNGRLLGLTRCIPSTAPRLSYRRRLLYIFGLVVFTCFATILITNLLSALPPPEDTLVPARPHLPVGV</sequence>
<dbReference type="STRING" id="6210.U6JH03"/>
<dbReference type="WBParaSite" id="EgrG_000127900">
    <property type="protein sequence ID" value="EgrG_000127900"/>
    <property type="gene ID" value="EgrG_000127900"/>
</dbReference>
<dbReference type="Proteomes" id="UP000492820">
    <property type="component" value="Unassembled WGS sequence"/>
</dbReference>
<dbReference type="GO" id="GO:0005794">
    <property type="term" value="C:Golgi apparatus"/>
    <property type="evidence" value="ECO:0007669"/>
    <property type="project" value="TreeGrafter"/>
</dbReference>
<keyword evidence="3 10" id="KW-0812">Transmembrane</keyword>
<dbReference type="InterPro" id="IPR039043">
    <property type="entry name" value="ZFPL1"/>
</dbReference>
<dbReference type="EMBL" id="APAU02000025">
    <property type="protein sequence ID" value="EUB60941.1"/>
    <property type="molecule type" value="Genomic_DNA"/>
</dbReference>
<feature type="domain" description="RING-type" evidence="11">
    <location>
        <begin position="53"/>
        <end position="102"/>
    </location>
</feature>
<evidence type="ECO:0000256" key="5">
    <source>
        <dbReference type="ARBA" id="ARBA00022771"/>
    </source>
</evidence>
<evidence type="ECO:0000313" key="12">
    <source>
        <dbReference type="EMBL" id="CDS21777.1"/>
    </source>
</evidence>
<dbReference type="AlphaFoldDB" id="U6JH03"/>
<dbReference type="Gene3D" id="3.30.40.10">
    <property type="entry name" value="Zinc/RING finger domain, C3HC4 (zinc finger)"/>
    <property type="match status" value="1"/>
</dbReference>